<keyword evidence="5" id="KW-1133">Transmembrane helix</keyword>
<dbReference type="AlphaFoldDB" id="A0AAN7J9G1"/>
<evidence type="ECO:0000259" key="8">
    <source>
        <dbReference type="Pfam" id="PF13839"/>
    </source>
</evidence>
<feature type="region of interest" description="Disordered" evidence="7">
    <location>
        <begin position="189"/>
        <end position="222"/>
    </location>
</feature>
<evidence type="ECO:0000313" key="11">
    <source>
        <dbReference type="Proteomes" id="UP001324115"/>
    </source>
</evidence>
<feature type="compositionally biased region" description="Basic and acidic residues" evidence="7">
    <location>
        <begin position="200"/>
        <end position="212"/>
    </location>
</feature>
<sequence length="712" mass="80850">MKISSSITDKWRFCIFASFLSCIILLVCLNQGHDSKKLSGVQNITLSATTSSNDLAQHPAASMQHLEPSNVGEHEKEANEEEHGGNLAQQPAANIQFLEPSNVGEHEKETNKEEHSGHLAQQPAASIQFLEPSYVGEHDKETNEEDHSGNSAQQPAASIQFLETSYVGEHEKEINEDDHSGNLAQQPAASIQFLEPSNVGEREKETNEEEHSGNSSQQPVASIQFLEPSYVGEHEKKINKEDHSGNSVQQPAPSIQFLEPSYVGHEKETNEEEHSGNLAQQPAASIPFLEPSFVGGHEKETNKEDHSGNSAQQPAASIQFLEPSHVGEHVKEINREEHSGNSAPHPAASMQFLQPSNVGEHENETNEEEHVCNIFDGKWVYDPTASPMYNRSQCPFLSDQVSCQRNGRPDFVYEKWNWEAKGCEIPRFNGTDMLERLRGKRVIIVGDSLNRNQWESLACLLYSAIPIPSSQAYVNVKSGDYKVLRAKDYNCSVEFYWSPFLIELKERRGKKIMRLDKLSASAQNWHGAHIMVFNTGHWWNHPGKIKELDFFQYRKNVVEVDKMETGLAFEMAMKTWARWIDKTVDINNTKVFFRSISPEHKGMQWCYNETKLIMDESYKAIFPKSMVEIVERTISSTKKPVKYLNITKLSQYRRDAHPSVYTSKQGKLLTATQRRQPWSYADCSHWCLPGLPDTWNRLVYASMVLDKLPRYF</sequence>
<dbReference type="PANTHER" id="PTHR32285:SF38">
    <property type="entry name" value="OS01G0614300 PROTEIN"/>
    <property type="match status" value="1"/>
</dbReference>
<reference evidence="10 11" key="1">
    <citation type="journal article" date="2023" name="G3 (Bethesda)">
        <title>A haplotype-resolved chromosome-scale genome for Quercus rubra L. provides insights into the genetics of adaptive traits for red oak species.</title>
        <authorList>
            <person name="Kapoor B."/>
            <person name="Jenkins J."/>
            <person name="Schmutz J."/>
            <person name="Zhebentyayeva T."/>
            <person name="Kuelheim C."/>
            <person name="Coggeshall M."/>
            <person name="Heim C."/>
            <person name="Lasky J.R."/>
            <person name="Leites L."/>
            <person name="Islam-Faridi N."/>
            <person name="Romero-Severson J."/>
            <person name="DeLeo V.L."/>
            <person name="Lucas S.M."/>
            <person name="Lazic D."/>
            <person name="Gailing O."/>
            <person name="Carlson J."/>
            <person name="Staton M."/>
        </authorList>
    </citation>
    <scope>NUCLEOTIDE SEQUENCE [LARGE SCALE GENOMIC DNA]</scope>
    <source>
        <strain evidence="10">Pseudo-F2</strain>
    </source>
</reference>
<dbReference type="GO" id="GO:0016020">
    <property type="term" value="C:membrane"/>
    <property type="evidence" value="ECO:0007669"/>
    <property type="project" value="UniProtKB-SubCell"/>
</dbReference>
<evidence type="ECO:0000256" key="5">
    <source>
        <dbReference type="ARBA" id="ARBA00022989"/>
    </source>
</evidence>
<name>A0AAN7J9G1_QUERU</name>
<comment type="subcellular location">
    <subcellularLocation>
        <location evidence="1">Membrane</location>
        <topology evidence="1">Single-pass membrane protein</topology>
    </subcellularLocation>
</comment>
<feature type="compositionally biased region" description="Basic and acidic residues" evidence="7">
    <location>
        <begin position="296"/>
        <end position="307"/>
    </location>
</feature>
<keyword evidence="4" id="KW-0735">Signal-anchor</keyword>
<keyword evidence="3" id="KW-0812">Transmembrane</keyword>
<dbReference type="Pfam" id="PF14416">
    <property type="entry name" value="PMR5N"/>
    <property type="match status" value="1"/>
</dbReference>
<feature type="compositionally biased region" description="Basic and acidic residues" evidence="7">
    <location>
        <begin position="72"/>
        <end position="84"/>
    </location>
</feature>
<dbReference type="Pfam" id="PF13839">
    <property type="entry name" value="PC-Esterase"/>
    <property type="match status" value="1"/>
</dbReference>
<feature type="region of interest" description="Disordered" evidence="7">
    <location>
        <begin position="292"/>
        <end position="315"/>
    </location>
</feature>
<evidence type="ECO:0000256" key="2">
    <source>
        <dbReference type="ARBA" id="ARBA00007727"/>
    </source>
</evidence>
<feature type="domain" description="Trichome birefringence-like C-terminal" evidence="8">
    <location>
        <begin position="425"/>
        <end position="701"/>
    </location>
</feature>
<dbReference type="InterPro" id="IPR026057">
    <property type="entry name" value="TBL_C"/>
</dbReference>
<evidence type="ECO:0000313" key="10">
    <source>
        <dbReference type="EMBL" id="KAK4603012.1"/>
    </source>
</evidence>
<accession>A0AAN7J9G1</accession>
<dbReference type="InterPro" id="IPR025846">
    <property type="entry name" value="TBL_N"/>
</dbReference>
<organism evidence="10 11">
    <name type="scientific">Quercus rubra</name>
    <name type="common">Northern red oak</name>
    <name type="synonym">Quercus borealis</name>
    <dbReference type="NCBI Taxonomy" id="3512"/>
    <lineage>
        <taxon>Eukaryota</taxon>
        <taxon>Viridiplantae</taxon>
        <taxon>Streptophyta</taxon>
        <taxon>Embryophyta</taxon>
        <taxon>Tracheophyta</taxon>
        <taxon>Spermatophyta</taxon>
        <taxon>Magnoliopsida</taxon>
        <taxon>eudicotyledons</taxon>
        <taxon>Gunneridae</taxon>
        <taxon>Pentapetalae</taxon>
        <taxon>rosids</taxon>
        <taxon>fabids</taxon>
        <taxon>Fagales</taxon>
        <taxon>Fagaceae</taxon>
        <taxon>Quercus</taxon>
    </lineage>
</organism>
<dbReference type="GO" id="GO:0005794">
    <property type="term" value="C:Golgi apparatus"/>
    <property type="evidence" value="ECO:0007669"/>
    <property type="project" value="TreeGrafter"/>
</dbReference>
<evidence type="ECO:0000256" key="3">
    <source>
        <dbReference type="ARBA" id="ARBA00022692"/>
    </source>
</evidence>
<dbReference type="Proteomes" id="UP001324115">
    <property type="component" value="Unassembled WGS sequence"/>
</dbReference>
<dbReference type="EMBL" id="JAXUIC010000002">
    <property type="protein sequence ID" value="KAK4603012.1"/>
    <property type="molecule type" value="Genomic_DNA"/>
</dbReference>
<evidence type="ECO:0000259" key="9">
    <source>
        <dbReference type="Pfam" id="PF14416"/>
    </source>
</evidence>
<dbReference type="GO" id="GO:0016413">
    <property type="term" value="F:O-acetyltransferase activity"/>
    <property type="evidence" value="ECO:0007669"/>
    <property type="project" value="InterPro"/>
</dbReference>
<evidence type="ECO:0000256" key="7">
    <source>
        <dbReference type="SAM" id="MobiDB-lite"/>
    </source>
</evidence>
<feature type="region of interest" description="Disordered" evidence="7">
    <location>
        <begin position="61"/>
        <end position="86"/>
    </location>
</feature>
<dbReference type="PANTHER" id="PTHR32285">
    <property type="entry name" value="PROTEIN TRICHOME BIREFRINGENCE-LIKE 9-RELATED"/>
    <property type="match status" value="1"/>
</dbReference>
<dbReference type="InterPro" id="IPR029962">
    <property type="entry name" value="TBL"/>
</dbReference>
<keyword evidence="6" id="KW-0472">Membrane</keyword>
<evidence type="ECO:0000256" key="6">
    <source>
        <dbReference type="ARBA" id="ARBA00023136"/>
    </source>
</evidence>
<feature type="domain" description="Trichome birefringence-like N-terminal" evidence="9">
    <location>
        <begin position="372"/>
        <end position="424"/>
    </location>
</feature>
<comment type="similarity">
    <text evidence="2">Belongs to the PC-esterase family. TBL subfamily.</text>
</comment>
<protein>
    <recommendedName>
        <fullName evidence="12">Trichome birefringence-like N-terminal domain-containing protein</fullName>
    </recommendedName>
</protein>
<comment type="caution">
    <text evidence="10">The sequence shown here is derived from an EMBL/GenBank/DDBJ whole genome shotgun (WGS) entry which is preliminary data.</text>
</comment>
<proteinExistence type="inferred from homology"/>
<keyword evidence="11" id="KW-1185">Reference proteome</keyword>
<evidence type="ECO:0008006" key="12">
    <source>
        <dbReference type="Google" id="ProtNLM"/>
    </source>
</evidence>
<evidence type="ECO:0000256" key="4">
    <source>
        <dbReference type="ARBA" id="ARBA00022968"/>
    </source>
</evidence>
<gene>
    <name evidence="10" type="ORF">RGQ29_011835</name>
</gene>
<evidence type="ECO:0000256" key="1">
    <source>
        <dbReference type="ARBA" id="ARBA00004167"/>
    </source>
</evidence>